<dbReference type="AlphaFoldDB" id="A0A0A9AIK0"/>
<accession>A0A0A9AIK0</accession>
<evidence type="ECO:0000313" key="1">
    <source>
        <dbReference type="EMBL" id="JAD51509.1"/>
    </source>
</evidence>
<sequence>MATSGKQLQSQPIGHILQQGKETEHLHLSGNTVLLQNCANSKSFS</sequence>
<dbReference type="EMBL" id="GBRH01246386">
    <property type="protein sequence ID" value="JAD51509.1"/>
    <property type="molecule type" value="Transcribed_RNA"/>
</dbReference>
<protein>
    <submittedName>
        <fullName evidence="1">Uncharacterized protein</fullName>
    </submittedName>
</protein>
<reference evidence="1" key="2">
    <citation type="journal article" date="2015" name="Data Brief">
        <title>Shoot transcriptome of the giant reed, Arundo donax.</title>
        <authorList>
            <person name="Barrero R.A."/>
            <person name="Guerrero F.D."/>
            <person name="Moolhuijzen P."/>
            <person name="Goolsby J.A."/>
            <person name="Tidwell J."/>
            <person name="Bellgard S.E."/>
            <person name="Bellgard M.I."/>
        </authorList>
    </citation>
    <scope>NUCLEOTIDE SEQUENCE</scope>
    <source>
        <tissue evidence="1">Shoot tissue taken approximately 20 cm above the soil surface</tissue>
    </source>
</reference>
<organism evidence="1">
    <name type="scientific">Arundo donax</name>
    <name type="common">Giant reed</name>
    <name type="synonym">Donax arundinaceus</name>
    <dbReference type="NCBI Taxonomy" id="35708"/>
    <lineage>
        <taxon>Eukaryota</taxon>
        <taxon>Viridiplantae</taxon>
        <taxon>Streptophyta</taxon>
        <taxon>Embryophyta</taxon>
        <taxon>Tracheophyta</taxon>
        <taxon>Spermatophyta</taxon>
        <taxon>Magnoliopsida</taxon>
        <taxon>Liliopsida</taxon>
        <taxon>Poales</taxon>
        <taxon>Poaceae</taxon>
        <taxon>PACMAD clade</taxon>
        <taxon>Arundinoideae</taxon>
        <taxon>Arundineae</taxon>
        <taxon>Arundo</taxon>
    </lineage>
</organism>
<reference evidence="1" key="1">
    <citation type="submission" date="2014-09" db="EMBL/GenBank/DDBJ databases">
        <authorList>
            <person name="Magalhaes I.L.F."/>
            <person name="Oliveira U."/>
            <person name="Santos F.R."/>
            <person name="Vidigal T.H.D.A."/>
            <person name="Brescovit A.D."/>
            <person name="Santos A.J."/>
        </authorList>
    </citation>
    <scope>NUCLEOTIDE SEQUENCE</scope>
    <source>
        <tissue evidence="1">Shoot tissue taken approximately 20 cm above the soil surface</tissue>
    </source>
</reference>
<proteinExistence type="predicted"/>
<name>A0A0A9AIK0_ARUDO</name>